<dbReference type="PATRIC" id="fig|1492898.3.peg.2176"/>
<proteinExistence type="predicted"/>
<dbReference type="EMBL" id="CP011390">
    <property type="protein sequence ID" value="ANE53408.1"/>
    <property type="molecule type" value="Genomic_DNA"/>
</dbReference>
<evidence type="ECO:0000256" key="2">
    <source>
        <dbReference type="SAM" id="SignalP"/>
    </source>
</evidence>
<gene>
    <name evidence="3" type="ORF">SY85_10130</name>
</gene>
<feature type="signal peptide" evidence="2">
    <location>
        <begin position="1"/>
        <end position="22"/>
    </location>
</feature>
<dbReference type="KEGG" id="fla:SY85_10130"/>
<evidence type="ECO:0008006" key="5">
    <source>
        <dbReference type="Google" id="ProtNLM"/>
    </source>
</evidence>
<feature type="compositionally biased region" description="Basic and acidic residues" evidence="1">
    <location>
        <begin position="24"/>
        <end position="34"/>
    </location>
</feature>
<accession>A0A172U2M0</accession>
<keyword evidence="2" id="KW-0732">Signal</keyword>
<name>A0A172U2M0_9BACT</name>
<evidence type="ECO:0000313" key="4">
    <source>
        <dbReference type="Proteomes" id="UP000077177"/>
    </source>
</evidence>
<sequence>MKKLFITSLAYMLVLVSQAQHAHEHTIPSKDSVKSSKPAAVKQKGTMPSMSMQGARDTVPQDHGGHNHGNQSTDHHQEGMQMGEHDHMSMNMSHAFSLTLPMTRNGSGTSWSPDNSPMYGYMFHKGAWMYMLHGSAYLRYNKQDLLDRGSRGDAKFDAPNMFMFMGQRTVGKSGLFHFNTMVSLDPITVGKNGYPLLFQTGETYKGQPLVDRQHPHDLFSELSVSYAHTLSNKTDVFVYLGYPGEPALGPTAYVHRPSGFFNPDAPLSHHWVDATHITFGVATFGVRYGNWKLEGSSFTGREPDENRYDFDKPLFNSWSGRLSYNPTIKWAMQVSHGFIKEPETLHPGENVHRTTASATYSARGFGETFTNITALWGMNKSNDHDGENAILVEGSRNQRRTTLYGRYEWVQKSTEELNLDEVEYGHDALFPVHAFTAGASYDILNIGQTKVALGGQITLYNPDKRLSSLYGQNPLAGEVYLRIYPRSMGRIMGSFYLPY</sequence>
<dbReference type="Proteomes" id="UP000077177">
    <property type="component" value="Chromosome"/>
</dbReference>
<protein>
    <recommendedName>
        <fullName evidence="5">TonB-dependent receptor-like beta-barrel domain-containing protein</fullName>
    </recommendedName>
</protein>
<keyword evidence="4" id="KW-1185">Reference proteome</keyword>
<dbReference type="RefSeq" id="WP_066409580.1">
    <property type="nucleotide sequence ID" value="NZ_CP011390.1"/>
</dbReference>
<feature type="region of interest" description="Disordered" evidence="1">
    <location>
        <begin position="24"/>
        <end position="78"/>
    </location>
</feature>
<reference evidence="3 4" key="2">
    <citation type="journal article" date="2016" name="Int. J. Syst. Evol. Microbiol.">
        <title>Flavisolibacter tropicus sp. nov., isolated from tropical soil.</title>
        <authorList>
            <person name="Lee J.J."/>
            <person name="Kang M.S."/>
            <person name="Kim G.S."/>
            <person name="Lee C.S."/>
            <person name="Lim S."/>
            <person name="Lee J."/>
            <person name="Roh S.H."/>
            <person name="Kang H."/>
            <person name="Ha J.M."/>
            <person name="Bae S."/>
            <person name="Jung H.Y."/>
            <person name="Kim M.K."/>
        </authorList>
    </citation>
    <scope>NUCLEOTIDE SEQUENCE [LARGE SCALE GENOMIC DNA]</scope>
    <source>
        <strain evidence="3 4">LCS9</strain>
    </source>
</reference>
<evidence type="ECO:0000313" key="3">
    <source>
        <dbReference type="EMBL" id="ANE53408.1"/>
    </source>
</evidence>
<feature type="chain" id="PRO_5008001591" description="TonB-dependent receptor-like beta-barrel domain-containing protein" evidence="2">
    <location>
        <begin position="23"/>
        <end position="499"/>
    </location>
</feature>
<dbReference type="AlphaFoldDB" id="A0A172U2M0"/>
<evidence type="ECO:0000256" key="1">
    <source>
        <dbReference type="SAM" id="MobiDB-lite"/>
    </source>
</evidence>
<organism evidence="3 4">
    <name type="scientific">Flavisolibacter tropicus</name>
    <dbReference type="NCBI Taxonomy" id="1492898"/>
    <lineage>
        <taxon>Bacteria</taxon>
        <taxon>Pseudomonadati</taxon>
        <taxon>Bacteroidota</taxon>
        <taxon>Chitinophagia</taxon>
        <taxon>Chitinophagales</taxon>
        <taxon>Chitinophagaceae</taxon>
        <taxon>Flavisolibacter</taxon>
    </lineage>
</organism>
<reference evidence="4" key="1">
    <citation type="submission" date="2015-01" db="EMBL/GenBank/DDBJ databases">
        <title>Flavisolibacter sp./LCS9/ whole genome sequencing.</title>
        <authorList>
            <person name="Kim M.K."/>
            <person name="Srinivasan S."/>
            <person name="Lee J.-J."/>
        </authorList>
    </citation>
    <scope>NUCLEOTIDE SEQUENCE [LARGE SCALE GENOMIC DNA]</scope>
    <source>
        <strain evidence="4">LCS9</strain>
    </source>
</reference>